<keyword evidence="1" id="KW-0233">DNA recombination</keyword>
<gene>
    <name evidence="4" type="ORF">PEVE_00028496</name>
</gene>
<proteinExistence type="predicted"/>
<feature type="region of interest" description="Disordered" evidence="2">
    <location>
        <begin position="1"/>
        <end position="62"/>
    </location>
</feature>
<evidence type="ECO:0000256" key="1">
    <source>
        <dbReference type="ARBA" id="ARBA00023172"/>
    </source>
</evidence>
<organism evidence="4 5">
    <name type="scientific">Porites evermanni</name>
    <dbReference type="NCBI Taxonomy" id="104178"/>
    <lineage>
        <taxon>Eukaryota</taxon>
        <taxon>Metazoa</taxon>
        <taxon>Cnidaria</taxon>
        <taxon>Anthozoa</taxon>
        <taxon>Hexacorallia</taxon>
        <taxon>Scleractinia</taxon>
        <taxon>Fungiina</taxon>
        <taxon>Poritidae</taxon>
        <taxon>Porites</taxon>
    </lineage>
</organism>
<dbReference type="EMBL" id="CALNXI010003956">
    <property type="protein sequence ID" value="CAH3194736.1"/>
    <property type="molecule type" value="Genomic_DNA"/>
</dbReference>
<dbReference type="SUPFAM" id="SSF56349">
    <property type="entry name" value="DNA breaking-rejoining enzymes"/>
    <property type="match status" value="1"/>
</dbReference>
<dbReference type="PROSITE" id="PS51898">
    <property type="entry name" value="TYR_RECOMBINASE"/>
    <property type="match status" value="1"/>
</dbReference>
<keyword evidence="5" id="KW-1185">Reference proteome</keyword>
<dbReference type="Pfam" id="PF00589">
    <property type="entry name" value="Phage_integrase"/>
    <property type="match status" value="1"/>
</dbReference>
<reference evidence="4 5" key="1">
    <citation type="submission" date="2022-05" db="EMBL/GenBank/DDBJ databases">
        <authorList>
            <consortium name="Genoscope - CEA"/>
            <person name="William W."/>
        </authorList>
    </citation>
    <scope>NUCLEOTIDE SEQUENCE [LARGE SCALE GENOMIC DNA]</scope>
</reference>
<feature type="compositionally biased region" description="Basic and acidic residues" evidence="2">
    <location>
        <begin position="168"/>
        <end position="181"/>
    </location>
</feature>
<evidence type="ECO:0000313" key="4">
    <source>
        <dbReference type="EMBL" id="CAH3194736.1"/>
    </source>
</evidence>
<dbReference type="PANTHER" id="PTHR35617">
    <property type="entry name" value="PHAGE_INTEGRASE DOMAIN-CONTAINING PROTEIN"/>
    <property type="match status" value="1"/>
</dbReference>
<feature type="compositionally biased region" description="Basic and acidic residues" evidence="2">
    <location>
        <begin position="45"/>
        <end position="59"/>
    </location>
</feature>
<name>A0ABN8SXQ1_9CNID</name>
<feature type="domain" description="Tyr recombinase" evidence="3">
    <location>
        <begin position="425"/>
        <end position="634"/>
    </location>
</feature>
<feature type="region of interest" description="Disordered" evidence="2">
    <location>
        <begin position="132"/>
        <end position="181"/>
    </location>
</feature>
<protein>
    <recommendedName>
        <fullName evidence="3">Tyr recombinase domain-containing protein</fullName>
    </recommendedName>
</protein>
<dbReference type="InterPro" id="IPR011010">
    <property type="entry name" value="DNA_brk_join_enz"/>
</dbReference>
<comment type="caution">
    <text evidence="4">The sequence shown here is derived from an EMBL/GenBank/DDBJ whole genome shotgun (WGS) entry which is preliminary data.</text>
</comment>
<evidence type="ECO:0000313" key="5">
    <source>
        <dbReference type="Proteomes" id="UP001159427"/>
    </source>
</evidence>
<dbReference type="InterPro" id="IPR002104">
    <property type="entry name" value="Integrase_catalytic"/>
</dbReference>
<evidence type="ECO:0000259" key="3">
    <source>
        <dbReference type="PROSITE" id="PS51898"/>
    </source>
</evidence>
<dbReference type="Gene3D" id="1.10.443.10">
    <property type="entry name" value="Intergrase catalytic core"/>
    <property type="match status" value="1"/>
</dbReference>
<dbReference type="PANTHER" id="PTHR35617:SF3">
    <property type="entry name" value="CORE-BINDING (CB) DOMAIN-CONTAINING PROTEIN"/>
    <property type="match status" value="1"/>
</dbReference>
<sequence length="640" mass="71958">MGDEGTSTHVLVEHGKAENELEELQLTKSDKSKQRPSRTKAPNQEIKRKEPGKRIHVEENQSPDVVKSFAESISANFTVLTESMTNSFQKLGENLNVMNDNIMSLVHWPESELSEDISEQLDVNEVNEASEKHLNDEQNADESGQAEPPSKRKKADESAAPNKFLSSLEKKANTQEATGRKINDTLASQVTSIMRQKPEEESEKNLFQKILRPENCPGLSKITVNQVIWDRVSAEARTVDVKMQRVQSALVKGTTNVALIADLVLKSSEDKDNIDTTALLDKLWKLTEDSLCCLGAANWELVQRRREALKPQISKDYAHLCAQKVKFTDSLFGDDVTKQIKDITDDNKVTHKLLDKNRSWYRPSHAHRGSADVIQFLTTLFEKNLSYSSLNTARSALSTIITVDGMSIGNHPLVVRFLKGVFNLRPPVPRYKEVWDVSIVLRFLKTLSPVSSLSLKNLSLKLVMLLSLVTAQRGQTLHLLDINLMSTYDSSIVFTFNKPLKQSNPRTQVKPLVLKAYTHDESLCVFSTLKEYLQRTETLRVTGSQLLISFQKPHKAVSRDTISRWIRTVMQLSGINLDVYKAHSTRAASVSAAHRAQVPVQEILRKAGWSSAQTFAIYYDKNLDTSESSASQFQEAILTL</sequence>
<dbReference type="Proteomes" id="UP001159427">
    <property type="component" value="Unassembled WGS sequence"/>
</dbReference>
<evidence type="ECO:0000256" key="2">
    <source>
        <dbReference type="SAM" id="MobiDB-lite"/>
    </source>
</evidence>
<accession>A0ABN8SXQ1</accession>
<dbReference type="InterPro" id="IPR013762">
    <property type="entry name" value="Integrase-like_cat_sf"/>
</dbReference>